<accession>A0AAD8GRS7</accession>
<evidence type="ECO:0000313" key="3">
    <source>
        <dbReference type="Proteomes" id="UP001237642"/>
    </source>
</evidence>
<proteinExistence type="predicted"/>
<feature type="compositionally biased region" description="Acidic residues" evidence="1">
    <location>
        <begin position="95"/>
        <end position="111"/>
    </location>
</feature>
<comment type="caution">
    <text evidence="2">The sequence shown here is derived from an EMBL/GenBank/DDBJ whole genome shotgun (WGS) entry which is preliminary data.</text>
</comment>
<evidence type="ECO:0000256" key="1">
    <source>
        <dbReference type="SAM" id="MobiDB-lite"/>
    </source>
</evidence>
<reference evidence="2" key="1">
    <citation type="submission" date="2023-02" db="EMBL/GenBank/DDBJ databases">
        <title>Genome of toxic invasive species Heracleum sosnowskyi carries increased number of genes despite the absence of recent whole-genome duplications.</title>
        <authorList>
            <person name="Schelkunov M."/>
            <person name="Shtratnikova V."/>
            <person name="Makarenko M."/>
            <person name="Klepikova A."/>
            <person name="Omelchenko D."/>
            <person name="Novikova G."/>
            <person name="Obukhova E."/>
            <person name="Bogdanov V."/>
            <person name="Penin A."/>
            <person name="Logacheva M."/>
        </authorList>
    </citation>
    <scope>NUCLEOTIDE SEQUENCE</scope>
    <source>
        <strain evidence="2">Hsosn_3</strain>
        <tissue evidence="2">Leaf</tissue>
    </source>
</reference>
<sequence length="111" mass="12563">MCHASNNSQNNDVFQEEESFQLPPFQPIEDVIESSSLVRKDVASLTLSSQIVVDLFSNSQNLPTCEEDNLNEAELNDLYDDDGNLFLNDEVLYSSDDDSDSDLYMELESEE</sequence>
<protein>
    <submittedName>
        <fullName evidence="2">Uncharacterized protein</fullName>
    </submittedName>
</protein>
<keyword evidence="3" id="KW-1185">Reference proteome</keyword>
<dbReference type="AlphaFoldDB" id="A0AAD8GRS7"/>
<dbReference type="Proteomes" id="UP001237642">
    <property type="component" value="Unassembled WGS sequence"/>
</dbReference>
<dbReference type="EMBL" id="JAUIZM010000013">
    <property type="protein sequence ID" value="KAK1353393.1"/>
    <property type="molecule type" value="Genomic_DNA"/>
</dbReference>
<feature type="region of interest" description="Disordered" evidence="1">
    <location>
        <begin position="92"/>
        <end position="111"/>
    </location>
</feature>
<reference evidence="2" key="2">
    <citation type="submission" date="2023-05" db="EMBL/GenBank/DDBJ databases">
        <authorList>
            <person name="Schelkunov M.I."/>
        </authorList>
    </citation>
    <scope>NUCLEOTIDE SEQUENCE</scope>
    <source>
        <strain evidence="2">Hsosn_3</strain>
        <tissue evidence="2">Leaf</tissue>
    </source>
</reference>
<name>A0AAD8GRS7_9APIA</name>
<gene>
    <name evidence="2" type="ORF">POM88_052528</name>
</gene>
<evidence type="ECO:0000313" key="2">
    <source>
        <dbReference type="EMBL" id="KAK1353393.1"/>
    </source>
</evidence>
<organism evidence="2 3">
    <name type="scientific">Heracleum sosnowskyi</name>
    <dbReference type="NCBI Taxonomy" id="360622"/>
    <lineage>
        <taxon>Eukaryota</taxon>
        <taxon>Viridiplantae</taxon>
        <taxon>Streptophyta</taxon>
        <taxon>Embryophyta</taxon>
        <taxon>Tracheophyta</taxon>
        <taxon>Spermatophyta</taxon>
        <taxon>Magnoliopsida</taxon>
        <taxon>eudicotyledons</taxon>
        <taxon>Gunneridae</taxon>
        <taxon>Pentapetalae</taxon>
        <taxon>asterids</taxon>
        <taxon>campanulids</taxon>
        <taxon>Apiales</taxon>
        <taxon>Apiaceae</taxon>
        <taxon>Apioideae</taxon>
        <taxon>apioid superclade</taxon>
        <taxon>Tordylieae</taxon>
        <taxon>Tordyliinae</taxon>
        <taxon>Heracleum</taxon>
    </lineage>
</organism>